<feature type="transmembrane region" description="Helical" evidence="1">
    <location>
        <begin position="256"/>
        <end position="275"/>
    </location>
</feature>
<proteinExistence type="predicted"/>
<feature type="transmembrane region" description="Helical" evidence="1">
    <location>
        <begin position="82"/>
        <end position="101"/>
    </location>
</feature>
<evidence type="ECO:0000313" key="4">
    <source>
        <dbReference type="Proteomes" id="UP001427805"/>
    </source>
</evidence>
<dbReference type="PANTHER" id="PTHR23028">
    <property type="entry name" value="ACETYLTRANSFERASE"/>
    <property type="match status" value="1"/>
</dbReference>
<dbReference type="InterPro" id="IPR002656">
    <property type="entry name" value="Acyl_transf_3_dom"/>
</dbReference>
<keyword evidence="3" id="KW-0808">Transferase</keyword>
<feature type="transmembrane region" description="Helical" evidence="1">
    <location>
        <begin position="234"/>
        <end position="250"/>
    </location>
</feature>
<gene>
    <name evidence="3" type="ORF">TPR58_04820</name>
</gene>
<feature type="domain" description="Acyltransferase 3" evidence="2">
    <location>
        <begin position="15"/>
        <end position="338"/>
    </location>
</feature>
<accession>A0ABV0B4F8</accession>
<feature type="transmembrane region" description="Helical" evidence="1">
    <location>
        <begin position="287"/>
        <end position="310"/>
    </location>
</feature>
<organism evidence="3 4">
    <name type="scientific">Sphingomonas rustica</name>
    <dbReference type="NCBI Taxonomy" id="3103142"/>
    <lineage>
        <taxon>Bacteria</taxon>
        <taxon>Pseudomonadati</taxon>
        <taxon>Pseudomonadota</taxon>
        <taxon>Alphaproteobacteria</taxon>
        <taxon>Sphingomonadales</taxon>
        <taxon>Sphingomonadaceae</taxon>
        <taxon>Sphingomonas</taxon>
    </lineage>
</organism>
<protein>
    <submittedName>
        <fullName evidence="3">Acyltransferase</fullName>
        <ecNumber evidence="3">2.3.-.-</ecNumber>
    </submittedName>
</protein>
<dbReference type="RefSeq" id="WP_346245477.1">
    <property type="nucleotide sequence ID" value="NZ_JBDIZK010000002.1"/>
</dbReference>
<name>A0ABV0B4F8_9SPHN</name>
<dbReference type="EC" id="2.3.-.-" evidence="3"/>
<dbReference type="InterPro" id="IPR050879">
    <property type="entry name" value="Acyltransferase_3"/>
</dbReference>
<dbReference type="EMBL" id="JBDIZK010000002">
    <property type="protein sequence ID" value="MEN3746478.1"/>
    <property type="molecule type" value="Genomic_DNA"/>
</dbReference>
<sequence>MRAAGSAQRHLTYRPEIDGLRAIAVAGVILYHAGFAWIPGGFLGVDIFFVVSGYLISANIRKDLDTSDFSFRRFYLRRVRRILPALLAISLACIPFAWWLMLPDGLENFGQSLVATALFANNILLTATSGYFDTETAFKPLAHSWSLGVEEQFYLAAPILLWLAWRVGRARGVMLATGLVTVFSLVLCLLLARTYPAHNFFLLPTRAWELGVGALAAFATPAIRARIAERARPLPAAVGLAAACVPLFLFDAAMALPAAAMLIPVLGTATVLVLAHQGNWLGRTLGARPLAAVGLISFSLYLIHFPVFAFVRIASLDPPSPLLLGALIVPILLLSWASWAWIEQPFRDPARVSTRSLVIATGGATVLAVAIGLVFHATSGFYRNWPELGRDDPGSVNHANIAYNLEPERYLGATLSERRGARARVLVLGDSFARDVVNMGLAAGVLDPAATRLTRIRACHDRVGRQLRGVLARAELIILARRSQPGDVACIARLAGLLQANSSAPVVIVGPKSFGWNNDAVMRLAPAVRYAYRAAPDAQVRAADAALKRSLPPGHYVSILGLIGDAQGRVPVFTPDRKFISQDRMHLTRAGAAWLGPQLFAQPELAGALR</sequence>
<dbReference type="PANTHER" id="PTHR23028:SF53">
    <property type="entry name" value="ACYL_TRANSF_3 DOMAIN-CONTAINING PROTEIN"/>
    <property type="match status" value="1"/>
</dbReference>
<evidence type="ECO:0000313" key="3">
    <source>
        <dbReference type="EMBL" id="MEN3746478.1"/>
    </source>
</evidence>
<feature type="transmembrane region" description="Helical" evidence="1">
    <location>
        <begin position="322"/>
        <end position="342"/>
    </location>
</feature>
<keyword evidence="1" id="KW-0472">Membrane</keyword>
<keyword evidence="1" id="KW-1133">Transmembrane helix</keyword>
<feature type="transmembrane region" description="Helical" evidence="1">
    <location>
        <begin position="207"/>
        <end position="227"/>
    </location>
</feature>
<feature type="transmembrane region" description="Helical" evidence="1">
    <location>
        <begin position="173"/>
        <end position="195"/>
    </location>
</feature>
<keyword evidence="4" id="KW-1185">Reference proteome</keyword>
<keyword evidence="3" id="KW-0012">Acyltransferase</keyword>
<feature type="transmembrane region" description="Helical" evidence="1">
    <location>
        <begin position="354"/>
        <end position="375"/>
    </location>
</feature>
<evidence type="ECO:0000259" key="2">
    <source>
        <dbReference type="Pfam" id="PF01757"/>
    </source>
</evidence>
<dbReference type="Proteomes" id="UP001427805">
    <property type="component" value="Unassembled WGS sequence"/>
</dbReference>
<dbReference type="GO" id="GO:0016746">
    <property type="term" value="F:acyltransferase activity"/>
    <property type="evidence" value="ECO:0007669"/>
    <property type="project" value="UniProtKB-KW"/>
</dbReference>
<dbReference type="Pfam" id="PF01757">
    <property type="entry name" value="Acyl_transf_3"/>
    <property type="match status" value="1"/>
</dbReference>
<keyword evidence="1" id="KW-0812">Transmembrane</keyword>
<evidence type="ECO:0000256" key="1">
    <source>
        <dbReference type="SAM" id="Phobius"/>
    </source>
</evidence>
<reference evidence="3 4" key="1">
    <citation type="submission" date="2024-05" db="EMBL/GenBank/DDBJ databases">
        <title>Sphingomonas sp. HF-S3 16S ribosomal RNA gene Genome sequencing and assembly.</title>
        <authorList>
            <person name="Lee H."/>
        </authorList>
    </citation>
    <scope>NUCLEOTIDE SEQUENCE [LARGE SCALE GENOMIC DNA]</scope>
    <source>
        <strain evidence="3 4">HF-S3</strain>
    </source>
</reference>
<feature type="transmembrane region" description="Helical" evidence="1">
    <location>
        <begin position="20"/>
        <end position="38"/>
    </location>
</feature>
<feature type="transmembrane region" description="Helical" evidence="1">
    <location>
        <begin position="113"/>
        <end position="132"/>
    </location>
</feature>
<comment type="caution">
    <text evidence="3">The sequence shown here is derived from an EMBL/GenBank/DDBJ whole genome shotgun (WGS) entry which is preliminary data.</text>
</comment>
<feature type="transmembrane region" description="Helical" evidence="1">
    <location>
        <begin position="44"/>
        <end position="61"/>
    </location>
</feature>